<dbReference type="RefSeq" id="WP_290446406.1">
    <property type="nucleotide sequence ID" value="NZ_JAMXWM010000010.1"/>
</dbReference>
<accession>A0ABW5S9K9</accession>
<name>A0ABW5S9K9_9BACL</name>
<organism evidence="1 2">
    <name type="scientific">Sporolactobacillus shoreicorticis</name>
    <dbReference type="NCBI Taxonomy" id="1923877"/>
    <lineage>
        <taxon>Bacteria</taxon>
        <taxon>Bacillati</taxon>
        <taxon>Bacillota</taxon>
        <taxon>Bacilli</taxon>
        <taxon>Bacillales</taxon>
        <taxon>Sporolactobacillaceae</taxon>
        <taxon>Sporolactobacillus</taxon>
    </lineage>
</organism>
<dbReference type="Proteomes" id="UP001597399">
    <property type="component" value="Unassembled WGS sequence"/>
</dbReference>
<dbReference type="EMBL" id="JBHUMQ010000057">
    <property type="protein sequence ID" value="MFD2695983.1"/>
    <property type="molecule type" value="Genomic_DNA"/>
</dbReference>
<keyword evidence="2" id="KW-1185">Reference proteome</keyword>
<comment type="caution">
    <text evidence="1">The sequence shown here is derived from an EMBL/GenBank/DDBJ whole genome shotgun (WGS) entry which is preliminary data.</text>
</comment>
<reference evidence="2" key="1">
    <citation type="journal article" date="2019" name="Int. J. Syst. Evol. Microbiol.">
        <title>The Global Catalogue of Microorganisms (GCM) 10K type strain sequencing project: providing services to taxonomists for standard genome sequencing and annotation.</title>
        <authorList>
            <consortium name="The Broad Institute Genomics Platform"/>
            <consortium name="The Broad Institute Genome Sequencing Center for Infectious Disease"/>
            <person name="Wu L."/>
            <person name="Ma J."/>
        </authorList>
    </citation>
    <scope>NUCLEOTIDE SEQUENCE [LARGE SCALE GENOMIC DNA]</scope>
    <source>
        <strain evidence="2">TISTR 2466</strain>
    </source>
</reference>
<evidence type="ECO:0000313" key="2">
    <source>
        <dbReference type="Proteomes" id="UP001597399"/>
    </source>
</evidence>
<proteinExistence type="predicted"/>
<sequence length="44" mass="5077">MHNDAQSSKVALFVNILSEVIFTYMENEHHDQTTIKKKEGEALE</sequence>
<gene>
    <name evidence="1" type="ORF">ACFSUE_20455</name>
</gene>
<protein>
    <submittedName>
        <fullName evidence="1">Uncharacterized protein</fullName>
    </submittedName>
</protein>
<evidence type="ECO:0000313" key="1">
    <source>
        <dbReference type="EMBL" id="MFD2695983.1"/>
    </source>
</evidence>